<keyword evidence="3" id="KW-1185">Reference proteome</keyword>
<reference evidence="2" key="1">
    <citation type="submission" date="2023-06" db="EMBL/GenBank/DDBJ databases">
        <title>Genome-scale phylogeny and comparative genomics of the fungal order Sordariales.</title>
        <authorList>
            <consortium name="Lawrence Berkeley National Laboratory"/>
            <person name="Hensen N."/>
            <person name="Bonometti L."/>
            <person name="Westerberg I."/>
            <person name="Brannstrom I.O."/>
            <person name="Guillou S."/>
            <person name="Cros-Aarteil S."/>
            <person name="Calhoun S."/>
            <person name="Haridas S."/>
            <person name="Kuo A."/>
            <person name="Mondo S."/>
            <person name="Pangilinan J."/>
            <person name="Riley R."/>
            <person name="LaButti K."/>
            <person name="Andreopoulos B."/>
            <person name="Lipzen A."/>
            <person name="Chen C."/>
            <person name="Yanf M."/>
            <person name="Daum C."/>
            <person name="Ng V."/>
            <person name="Clum A."/>
            <person name="Steindorff A."/>
            <person name="Ohm R."/>
            <person name="Martin F."/>
            <person name="Silar P."/>
            <person name="Natvig D."/>
            <person name="Lalanne C."/>
            <person name="Gautier V."/>
            <person name="Ament-velasquez S.L."/>
            <person name="Kruys A."/>
            <person name="Hutchinson M.I."/>
            <person name="Powell A.J."/>
            <person name="Barry K."/>
            <person name="Miller A.N."/>
            <person name="Grigoriev I.V."/>
            <person name="Debuchy R."/>
            <person name="Gladieux P."/>
            <person name="Thoren M.H."/>
            <person name="Johannesson H."/>
        </authorList>
    </citation>
    <scope>NUCLEOTIDE SEQUENCE</scope>
    <source>
        <strain evidence="2">SMH3187-1</strain>
    </source>
</reference>
<proteinExistence type="predicted"/>
<dbReference type="EMBL" id="JAUKUD010000002">
    <property type="protein sequence ID" value="KAK0751042.1"/>
    <property type="molecule type" value="Genomic_DNA"/>
</dbReference>
<gene>
    <name evidence="2" type="ORF">B0T18DRAFT_387224</name>
</gene>
<dbReference type="AlphaFoldDB" id="A0AA40F4U7"/>
<evidence type="ECO:0000313" key="3">
    <source>
        <dbReference type="Proteomes" id="UP001172155"/>
    </source>
</evidence>
<sequence>MQAPTMEASSGPARQRKVNWRLRWGLKVGKITYRLLTSLPGLKFWSSPATTCAEPRHKAIPSMDSGICIPFGDHEEASEGLSGSRAPPTAAVVVTPRLAISTPPVVIPARPSPPPPEPDVDPLFSMDLTLRSRQHIDEAIANGAFTFPYPNLAKDNEEIQSFSRQLQQSTPVPHHAESASTSPRVQQATITQASLLIPWDTFDQDLTRRRSIIAHLADTHAALTAEAASLDAILDSSTQGTRMGLQRAKGKQHIKTPIFARDVKRFQVAHKRLDRLHTKISETLAQWSAAVGALEQLKQAQYFSD</sequence>
<comment type="caution">
    <text evidence="2">The sequence shown here is derived from an EMBL/GenBank/DDBJ whole genome shotgun (WGS) entry which is preliminary data.</text>
</comment>
<feature type="region of interest" description="Disordered" evidence="1">
    <location>
        <begin position="162"/>
        <end position="184"/>
    </location>
</feature>
<evidence type="ECO:0000313" key="2">
    <source>
        <dbReference type="EMBL" id="KAK0751042.1"/>
    </source>
</evidence>
<evidence type="ECO:0000256" key="1">
    <source>
        <dbReference type="SAM" id="MobiDB-lite"/>
    </source>
</evidence>
<feature type="compositionally biased region" description="Polar residues" evidence="1">
    <location>
        <begin position="162"/>
        <end position="171"/>
    </location>
</feature>
<accession>A0AA40F4U7</accession>
<dbReference type="Proteomes" id="UP001172155">
    <property type="component" value="Unassembled WGS sequence"/>
</dbReference>
<protein>
    <submittedName>
        <fullName evidence="2">Uncharacterized protein</fullName>
    </submittedName>
</protein>
<name>A0AA40F4U7_9PEZI</name>
<organism evidence="2 3">
    <name type="scientific">Schizothecium vesticola</name>
    <dbReference type="NCBI Taxonomy" id="314040"/>
    <lineage>
        <taxon>Eukaryota</taxon>
        <taxon>Fungi</taxon>
        <taxon>Dikarya</taxon>
        <taxon>Ascomycota</taxon>
        <taxon>Pezizomycotina</taxon>
        <taxon>Sordariomycetes</taxon>
        <taxon>Sordariomycetidae</taxon>
        <taxon>Sordariales</taxon>
        <taxon>Schizotheciaceae</taxon>
        <taxon>Schizothecium</taxon>
    </lineage>
</organism>